<dbReference type="PANTHER" id="PTHR33279:SF6">
    <property type="entry name" value="SULFUR CARRIER PROTEIN YEDF-RELATED"/>
    <property type="match status" value="1"/>
</dbReference>
<feature type="domain" description="UPF0033" evidence="2">
    <location>
        <begin position="6"/>
        <end position="74"/>
    </location>
</feature>
<protein>
    <submittedName>
        <fullName evidence="3">Sulfurtransferase TusA family protein</fullName>
    </submittedName>
</protein>
<comment type="caution">
    <text evidence="3">The sequence shown here is derived from an EMBL/GenBank/DDBJ whole genome shotgun (WGS) entry which is preliminary data.</text>
</comment>
<accession>A0A523TDI2</accession>
<sequence>MKADATLDCLGLYCPMPIAKTREKIKDLRIGEVLEIISDDEGIKEDMPAWCKNTGNEFLRIEEREGECRVYVKRLK</sequence>
<dbReference type="EMBL" id="SOJT01000138">
    <property type="protein sequence ID" value="TET28378.1"/>
    <property type="molecule type" value="Genomic_DNA"/>
</dbReference>
<dbReference type="Gene3D" id="3.30.110.40">
    <property type="entry name" value="TusA-like domain"/>
    <property type="match status" value="1"/>
</dbReference>
<dbReference type="AlphaFoldDB" id="A0A523TDI2"/>
<name>A0A523TDI2_UNCAE</name>
<keyword evidence="3" id="KW-0808">Transferase</keyword>
<dbReference type="SUPFAM" id="SSF64307">
    <property type="entry name" value="SirA-like"/>
    <property type="match status" value="1"/>
</dbReference>
<dbReference type="GO" id="GO:0016740">
    <property type="term" value="F:transferase activity"/>
    <property type="evidence" value="ECO:0007669"/>
    <property type="project" value="UniProtKB-KW"/>
</dbReference>
<evidence type="ECO:0000313" key="4">
    <source>
        <dbReference type="Proteomes" id="UP000316517"/>
    </source>
</evidence>
<proteinExistence type="inferred from homology"/>
<dbReference type="InterPro" id="IPR036868">
    <property type="entry name" value="TusA-like_sf"/>
</dbReference>
<evidence type="ECO:0000256" key="1">
    <source>
        <dbReference type="ARBA" id="ARBA00008984"/>
    </source>
</evidence>
<reference evidence="3 4" key="1">
    <citation type="submission" date="2019-03" db="EMBL/GenBank/DDBJ databases">
        <title>Metabolic potential of uncultured bacteria and archaea associated with petroleum seepage in deep-sea sediments.</title>
        <authorList>
            <person name="Dong X."/>
            <person name="Hubert C."/>
        </authorList>
    </citation>
    <scope>NUCLEOTIDE SEQUENCE [LARGE SCALE GENOMIC DNA]</scope>
    <source>
        <strain evidence="3">E44_bin3</strain>
    </source>
</reference>
<dbReference type="Pfam" id="PF01206">
    <property type="entry name" value="TusA"/>
    <property type="match status" value="1"/>
</dbReference>
<comment type="similarity">
    <text evidence="1">Belongs to the sulfur carrier protein TusA family.</text>
</comment>
<dbReference type="PANTHER" id="PTHR33279">
    <property type="entry name" value="SULFUR CARRIER PROTEIN YEDF-RELATED"/>
    <property type="match status" value="1"/>
</dbReference>
<evidence type="ECO:0000259" key="2">
    <source>
        <dbReference type="Pfam" id="PF01206"/>
    </source>
</evidence>
<organism evidence="3 4">
    <name type="scientific">Aerophobetes bacterium</name>
    <dbReference type="NCBI Taxonomy" id="2030807"/>
    <lineage>
        <taxon>Bacteria</taxon>
        <taxon>Candidatus Aerophobota</taxon>
    </lineage>
</organism>
<dbReference type="InterPro" id="IPR001455">
    <property type="entry name" value="TusA-like"/>
</dbReference>
<evidence type="ECO:0000313" key="3">
    <source>
        <dbReference type="EMBL" id="TET28378.1"/>
    </source>
</evidence>
<gene>
    <name evidence="3" type="ORF">E3J68_03145</name>
</gene>
<dbReference type="Proteomes" id="UP000316517">
    <property type="component" value="Unassembled WGS sequence"/>
</dbReference>
<dbReference type="CDD" id="cd00291">
    <property type="entry name" value="SirA_YedF_YeeD"/>
    <property type="match status" value="1"/>
</dbReference>